<dbReference type="InterPro" id="IPR003660">
    <property type="entry name" value="HAMP_dom"/>
</dbReference>
<keyword evidence="14" id="KW-1185">Reference proteome</keyword>
<dbReference type="SMART" id="SM01049">
    <property type="entry name" value="Cache_2"/>
    <property type="match status" value="1"/>
</dbReference>
<keyword evidence="2" id="KW-1003">Cell membrane</keyword>
<comment type="subcellular location">
    <subcellularLocation>
        <location evidence="1">Cell membrane</location>
        <topology evidence="1">Multi-pass membrane protein</topology>
    </subcellularLocation>
</comment>
<dbReference type="Gene3D" id="1.10.287.950">
    <property type="entry name" value="Methyl-accepting chemotaxis protein"/>
    <property type="match status" value="1"/>
</dbReference>
<feature type="domain" description="Methyl-accepting transducer" evidence="11">
    <location>
        <begin position="286"/>
        <end position="543"/>
    </location>
</feature>
<evidence type="ECO:0000256" key="10">
    <source>
        <dbReference type="SAM" id="Phobius"/>
    </source>
</evidence>
<dbReference type="GO" id="GO:0007165">
    <property type="term" value="P:signal transduction"/>
    <property type="evidence" value="ECO:0007669"/>
    <property type="project" value="UniProtKB-KW"/>
</dbReference>
<feature type="domain" description="HAMP" evidence="12">
    <location>
        <begin position="235"/>
        <end position="288"/>
    </location>
</feature>
<proteinExistence type="inferred from homology"/>
<evidence type="ECO:0000256" key="5">
    <source>
        <dbReference type="ARBA" id="ARBA00023136"/>
    </source>
</evidence>
<dbReference type="AlphaFoldDB" id="W4QGL9"/>
<dbReference type="Pfam" id="PF00015">
    <property type="entry name" value="MCPsignal"/>
    <property type="match status" value="1"/>
</dbReference>
<dbReference type="PANTHER" id="PTHR32089:SF112">
    <property type="entry name" value="LYSOZYME-LIKE PROTEIN-RELATED"/>
    <property type="match status" value="1"/>
</dbReference>
<evidence type="ECO:0000256" key="8">
    <source>
        <dbReference type="PROSITE-ProRule" id="PRU00284"/>
    </source>
</evidence>
<organism evidence="13 14">
    <name type="scientific">Halalkalibacter hemicellulosilyticusJCM 9152</name>
    <dbReference type="NCBI Taxonomy" id="1236971"/>
    <lineage>
        <taxon>Bacteria</taxon>
        <taxon>Bacillati</taxon>
        <taxon>Bacillota</taxon>
        <taxon>Bacilli</taxon>
        <taxon>Bacillales</taxon>
        <taxon>Bacillaceae</taxon>
        <taxon>Halalkalibacter</taxon>
    </lineage>
</organism>
<keyword evidence="5 10" id="KW-0472">Membrane</keyword>
<dbReference type="Proteomes" id="UP000018895">
    <property type="component" value="Unassembled WGS sequence"/>
</dbReference>
<evidence type="ECO:0000259" key="11">
    <source>
        <dbReference type="PROSITE" id="PS50111"/>
    </source>
</evidence>
<feature type="region of interest" description="Disordered" evidence="9">
    <location>
        <begin position="294"/>
        <end position="317"/>
    </location>
</feature>
<keyword evidence="3 10" id="KW-0812">Transmembrane</keyword>
<evidence type="ECO:0000313" key="14">
    <source>
        <dbReference type="Proteomes" id="UP000018895"/>
    </source>
</evidence>
<dbReference type="Gene3D" id="3.30.450.20">
    <property type="entry name" value="PAS domain"/>
    <property type="match status" value="1"/>
</dbReference>
<sequence>MKQKRKWTNQLANRIFLIMASIMVVSVGLLGISSYQIAKTQLTEAGQQDLRNLVDTAGSLMETLQDQVNAGLITLDEAQEQARVKLAGEIVRTNESGHPYRDYSSVPFTYGDDGYFYGFLDDGTTVMHPYGNEGNNLYNAQDADGNYMIQGLIEAASHSNPDDRYYTYMWINEGEDLPREKHAYVTFYDEWGWMYGVAAYSEEFYESVHLFAWAAFIIGTVITVASSTILYVVMKKLTKKMDLVRVAAEKIAAGDLSGDELDERGQTEISLLAQSINQMQGKLKKMISHIAESSSQVTSSSEELTASAEENTSTSEHTAYEIQELSTLAEKVKNRADHSLKAVQGQQKGLKEVIVATDDLKSQSNESVHISKEGKSKMDQTSSQITEMSGSVGQSMMMIRRLEERSREINEIISTMTDISEQTNLLALNASIEAARAGEHGKGFAVVANEVRKLAEQSGQSAVRVKEMIGEIQGDTSSTVSSMEKVQADVQVGLASMGEMKQLFDQIEQINGQVDERIFEVTTITQFMNEKGEELMAAINEFSTISQSMTEGTDTVAATSEQTLASMNVVAKTAEELSSMAVKLQEQINEFTM</sequence>
<dbReference type="SMART" id="SM00304">
    <property type="entry name" value="HAMP"/>
    <property type="match status" value="1"/>
</dbReference>
<comment type="similarity">
    <text evidence="7">Belongs to the methyl-accepting chemotaxis (MCP) protein family.</text>
</comment>
<feature type="transmembrane region" description="Helical" evidence="10">
    <location>
        <begin position="210"/>
        <end position="233"/>
    </location>
</feature>
<dbReference type="InterPro" id="IPR033480">
    <property type="entry name" value="sCache_2"/>
</dbReference>
<dbReference type="PROSITE" id="PS50111">
    <property type="entry name" value="CHEMOTAXIS_TRANSDUC_2"/>
    <property type="match status" value="1"/>
</dbReference>
<dbReference type="STRING" id="1236971.JCM9152_2500"/>
<evidence type="ECO:0000259" key="12">
    <source>
        <dbReference type="PROSITE" id="PS50885"/>
    </source>
</evidence>
<dbReference type="OrthoDB" id="9810264at2"/>
<dbReference type="CDD" id="cd06225">
    <property type="entry name" value="HAMP"/>
    <property type="match status" value="1"/>
</dbReference>
<accession>W4QGL9</accession>
<reference evidence="13" key="1">
    <citation type="journal article" date="2014" name="Genome Announc.">
        <title>Draft Genome Sequences of Three Alkaliphilic Bacillus Strains, Bacillus wakoensis JCM 9140T, Bacillus akibai JCM 9157T, and Bacillus hemicellulosilyticus JCM 9152T.</title>
        <authorList>
            <person name="Yuki M."/>
            <person name="Oshima K."/>
            <person name="Suda W."/>
            <person name="Oshida Y."/>
            <person name="Kitamura K."/>
            <person name="Iida T."/>
            <person name="Hattori M."/>
            <person name="Ohkuma M."/>
        </authorList>
    </citation>
    <scope>NUCLEOTIDE SEQUENCE [LARGE SCALE GENOMIC DNA]</scope>
    <source>
        <strain evidence="13">JCM 9152</strain>
    </source>
</reference>
<dbReference type="Pfam" id="PF17200">
    <property type="entry name" value="sCache_2"/>
    <property type="match status" value="1"/>
</dbReference>
<dbReference type="PANTHER" id="PTHR32089">
    <property type="entry name" value="METHYL-ACCEPTING CHEMOTAXIS PROTEIN MCPB"/>
    <property type="match status" value="1"/>
</dbReference>
<feature type="transmembrane region" description="Helical" evidence="10">
    <location>
        <begin position="12"/>
        <end position="32"/>
    </location>
</feature>
<evidence type="ECO:0000256" key="7">
    <source>
        <dbReference type="ARBA" id="ARBA00029447"/>
    </source>
</evidence>
<evidence type="ECO:0000313" key="13">
    <source>
        <dbReference type="EMBL" id="GAE31062.1"/>
    </source>
</evidence>
<evidence type="ECO:0000256" key="4">
    <source>
        <dbReference type="ARBA" id="ARBA00022989"/>
    </source>
</evidence>
<comment type="caution">
    <text evidence="13">The sequence shown here is derived from an EMBL/GenBank/DDBJ whole genome shotgun (WGS) entry which is preliminary data.</text>
</comment>
<dbReference type="EMBL" id="BAUU01000016">
    <property type="protein sequence ID" value="GAE31062.1"/>
    <property type="molecule type" value="Genomic_DNA"/>
</dbReference>
<evidence type="ECO:0000256" key="3">
    <source>
        <dbReference type="ARBA" id="ARBA00022692"/>
    </source>
</evidence>
<protein>
    <submittedName>
        <fullName evidence="13">Methyl-accepting chemotaxis protein</fullName>
    </submittedName>
</protein>
<dbReference type="Pfam" id="PF00672">
    <property type="entry name" value="HAMP"/>
    <property type="match status" value="1"/>
</dbReference>
<dbReference type="SMART" id="SM00283">
    <property type="entry name" value="MA"/>
    <property type="match status" value="1"/>
</dbReference>
<evidence type="ECO:0000256" key="2">
    <source>
        <dbReference type="ARBA" id="ARBA00022475"/>
    </source>
</evidence>
<evidence type="ECO:0000256" key="1">
    <source>
        <dbReference type="ARBA" id="ARBA00004651"/>
    </source>
</evidence>
<dbReference type="SUPFAM" id="SSF58104">
    <property type="entry name" value="Methyl-accepting chemotaxis protein (MCP) signaling domain"/>
    <property type="match status" value="1"/>
</dbReference>
<dbReference type="CDD" id="cd11386">
    <property type="entry name" value="MCP_signal"/>
    <property type="match status" value="1"/>
</dbReference>
<dbReference type="InterPro" id="IPR004089">
    <property type="entry name" value="MCPsignal_dom"/>
</dbReference>
<evidence type="ECO:0000256" key="6">
    <source>
        <dbReference type="ARBA" id="ARBA00023224"/>
    </source>
</evidence>
<evidence type="ECO:0000256" key="9">
    <source>
        <dbReference type="SAM" id="MobiDB-lite"/>
    </source>
</evidence>
<keyword evidence="6 8" id="KW-0807">Transducer</keyword>
<dbReference type="GO" id="GO:0005886">
    <property type="term" value="C:plasma membrane"/>
    <property type="evidence" value="ECO:0007669"/>
    <property type="project" value="UniProtKB-SubCell"/>
</dbReference>
<keyword evidence="4 10" id="KW-1133">Transmembrane helix</keyword>
<dbReference type="PROSITE" id="PS50885">
    <property type="entry name" value="HAMP"/>
    <property type="match status" value="1"/>
</dbReference>
<gene>
    <name evidence="13" type="ORF">JCM9152_2500</name>
</gene>
<name>W4QGL9_9BACI</name>
<dbReference type="RefSeq" id="WP_035344265.1">
    <property type="nucleotide sequence ID" value="NZ_BAUU01000016.1"/>
</dbReference>